<evidence type="ECO:0000256" key="3">
    <source>
        <dbReference type="ARBA" id="ARBA00022448"/>
    </source>
</evidence>
<comment type="similarity">
    <text evidence="2 8">Belongs to the adaptor complexes small subunit family.</text>
</comment>
<comment type="function">
    <text evidence="6">Component of the adaptor protein complex 4 (AP-4). Adaptor protein complexes are vesicle coat components involved both in vesicle formation and cargo selection. They control the vesicular transport of proteins in different trafficking pathways. AP-4 forms a non clathrin-associated coat on vesicles departing the trans-Golgi network (TGN) and may be involved in the targeting of proteins from the trans-Golgi network (TGN) to the endosomal-lysosomal system. It is also involved in protein sorting to the basolateral membrane in epithelial cells and the proper asymmetric localization of somatodendritic proteins in neurons. AP-4 is involved in the recognition and binding of tyrosine-based sorting signals found in the cytoplasmic part of cargos, but may also recognize other types of sorting signal.</text>
</comment>
<sequence>MLKFILIISKQGQTRLAQYYDERREPVERSSLEADLIRKVLLRGTKGCSFVDYQDFKVVYRRYLSLYFLIGIDKEENEVAILEFIHLIVETLDKYFPKVTDLDIMFNLDKVYMILDEMVMNGCIVETSKAKILEPVRLIEQHR</sequence>
<dbReference type="AlphaFoldDB" id="A0A914AP81"/>
<dbReference type="InterPro" id="IPR000804">
    <property type="entry name" value="Clathrin_sm-chain_CS"/>
</dbReference>
<dbReference type="InterPro" id="IPR016635">
    <property type="entry name" value="AP_complex_ssu"/>
</dbReference>
<evidence type="ECO:0000256" key="4">
    <source>
        <dbReference type="ARBA" id="ARBA00022927"/>
    </source>
</evidence>
<evidence type="ECO:0000313" key="10">
    <source>
        <dbReference type="EnsemblMetazoa" id="XP_038065830.1"/>
    </source>
</evidence>
<dbReference type="SUPFAM" id="SSF64356">
    <property type="entry name" value="SNARE-like"/>
    <property type="match status" value="1"/>
</dbReference>
<dbReference type="RefSeq" id="XP_038065830.1">
    <property type="nucleotide sequence ID" value="XM_038209902.1"/>
</dbReference>
<dbReference type="PANTHER" id="PTHR11753">
    <property type="entry name" value="ADAPTOR COMPLEXES SMALL SUBUNIT FAMILY"/>
    <property type="match status" value="1"/>
</dbReference>
<evidence type="ECO:0000256" key="5">
    <source>
        <dbReference type="ARBA" id="ARBA00023136"/>
    </source>
</evidence>
<dbReference type="GO" id="GO:0016192">
    <property type="term" value="P:vesicle-mediated transport"/>
    <property type="evidence" value="ECO:0007669"/>
    <property type="project" value="InterPro"/>
</dbReference>
<dbReference type="OrthoDB" id="371463at2759"/>
<feature type="domain" description="AP complex mu/sigma subunit" evidence="9">
    <location>
        <begin position="1"/>
        <end position="141"/>
    </location>
</feature>
<dbReference type="PIRSF" id="PIRSF015588">
    <property type="entry name" value="AP_complex_sigma"/>
    <property type="match status" value="1"/>
</dbReference>
<evidence type="ECO:0000256" key="2">
    <source>
        <dbReference type="ARBA" id="ARBA00006972"/>
    </source>
</evidence>
<evidence type="ECO:0000313" key="11">
    <source>
        <dbReference type="Proteomes" id="UP000887568"/>
    </source>
</evidence>
<keyword evidence="3 8" id="KW-0813">Transport</keyword>
<name>A0A914AP81_PATMI</name>
<dbReference type="Gene3D" id="3.30.450.60">
    <property type="match status" value="1"/>
</dbReference>
<evidence type="ECO:0000256" key="1">
    <source>
        <dbReference type="ARBA" id="ARBA00004308"/>
    </source>
</evidence>
<keyword evidence="4 8" id="KW-0653">Protein transport</keyword>
<keyword evidence="5 8" id="KW-0472">Membrane</keyword>
<dbReference type="PROSITE" id="PS00989">
    <property type="entry name" value="CLAT_ADAPTOR_S"/>
    <property type="match status" value="1"/>
</dbReference>
<dbReference type="Proteomes" id="UP000887568">
    <property type="component" value="Unplaced"/>
</dbReference>
<comment type="subcellular location">
    <subcellularLocation>
        <location evidence="1">Endomembrane system</location>
    </subcellularLocation>
</comment>
<dbReference type="GO" id="GO:0030117">
    <property type="term" value="C:membrane coat"/>
    <property type="evidence" value="ECO:0007669"/>
    <property type="project" value="InterPro"/>
</dbReference>
<dbReference type="GO" id="GO:0012505">
    <property type="term" value="C:endomembrane system"/>
    <property type="evidence" value="ECO:0007669"/>
    <property type="project" value="UniProtKB-SubCell"/>
</dbReference>
<dbReference type="InterPro" id="IPR011012">
    <property type="entry name" value="Longin-like_dom_sf"/>
</dbReference>
<evidence type="ECO:0000256" key="8">
    <source>
        <dbReference type="PIRNR" id="PIRNR015588"/>
    </source>
</evidence>
<dbReference type="GO" id="GO:0006886">
    <property type="term" value="P:intracellular protein transport"/>
    <property type="evidence" value="ECO:0007669"/>
    <property type="project" value="UniProtKB-UniRule"/>
</dbReference>
<proteinExistence type="inferred from homology"/>
<dbReference type="OMA" id="GHVVETN"/>
<comment type="subunit">
    <text evidence="7">Adaptor protein complex 4 (AP-4) is a heterotetramer composed of two large adaptins (epsilon-type subunit AP4E1 and beta-type subunit AP4B1), a medium adaptin (mu-type subunit AP4M1) and a small adaptin (sigma-type AP4S1).</text>
</comment>
<keyword evidence="11" id="KW-1185">Reference proteome</keyword>
<evidence type="ECO:0000259" key="9">
    <source>
        <dbReference type="Pfam" id="PF01217"/>
    </source>
</evidence>
<dbReference type="InterPro" id="IPR022775">
    <property type="entry name" value="AP_mu_sigma_su"/>
</dbReference>
<dbReference type="EnsemblMetazoa" id="XM_038209902.1">
    <property type="protein sequence ID" value="XP_038065830.1"/>
    <property type="gene ID" value="LOC119735941"/>
</dbReference>
<dbReference type="GeneID" id="119735941"/>
<dbReference type="Pfam" id="PF01217">
    <property type="entry name" value="Clat_adaptor_s"/>
    <property type="match status" value="1"/>
</dbReference>
<dbReference type="FunFam" id="3.30.450.60:FF:000010">
    <property type="entry name" value="AP complex subunit sigma"/>
    <property type="match status" value="1"/>
</dbReference>
<evidence type="ECO:0000256" key="6">
    <source>
        <dbReference type="ARBA" id="ARBA00053594"/>
    </source>
</evidence>
<accession>A0A914AP81</accession>
<reference evidence="10" key="1">
    <citation type="submission" date="2022-11" db="UniProtKB">
        <authorList>
            <consortium name="EnsemblMetazoa"/>
        </authorList>
    </citation>
    <scope>IDENTIFICATION</scope>
</reference>
<organism evidence="10 11">
    <name type="scientific">Patiria miniata</name>
    <name type="common">Bat star</name>
    <name type="synonym">Asterina miniata</name>
    <dbReference type="NCBI Taxonomy" id="46514"/>
    <lineage>
        <taxon>Eukaryota</taxon>
        <taxon>Metazoa</taxon>
        <taxon>Echinodermata</taxon>
        <taxon>Eleutherozoa</taxon>
        <taxon>Asterozoa</taxon>
        <taxon>Asteroidea</taxon>
        <taxon>Valvatacea</taxon>
        <taxon>Valvatida</taxon>
        <taxon>Asterinidae</taxon>
        <taxon>Patiria</taxon>
    </lineage>
</organism>
<protein>
    <recommendedName>
        <fullName evidence="8">AP complex subunit sigma</fullName>
    </recommendedName>
</protein>
<evidence type="ECO:0000256" key="7">
    <source>
        <dbReference type="ARBA" id="ARBA00062526"/>
    </source>
</evidence>